<dbReference type="GO" id="GO:0004519">
    <property type="term" value="F:endonuclease activity"/>
    <property type="evidence" value="ECO:0007669"/>
    <property type="project" value="UniProtKB-KW"/>
</dbReference>
<accession>A0A1M5HS55</accession>
<dbReference type="InterPro" id="IPR002559">
    <property type="entry name" value="Transposase_11"/>
</dbReference>
<dbReference type="Proteomes" id="UP000184509">
    <property type="component" value="Unassembled WGS sequence"/>
</dbReference>
<dbReference type="InterPro" id="IPR012337">
    <property type="entry name" value="RNaseH-like_sf"/>
</dbReference>
<evidence type="ECO:0000313" key="3">
    <source>
        <dbReference type="Proteomes" id="UP000184509"/>
    </source>
</evidence>
<keyword evidence="3" id="KW-1185">Reference proteome</keyword>
<evidence type="ECO:0000259" key="1">
    <source>
        <dbReference type="Pfam" id="PF01609"/>
    </source>
</evidence>
<dbReference type="GO" id="GO:0006313">
    <property type="term" value="P:DNA transposition"/>
    <property type="evidence" value="ECO:0007669"/>
    <property type="project" value="InterPro"/>
</dbReference>
<protein>
    <submittedName>
        <fullName evidence="2">DDE superfamily endonuclease</fullName>
    </submittedName>
</protein>
<keyword evidence="2" id="KW-0255">Endonuclease</keyword>
<keyword evidence="2" id="KW-0378">Hydrolase</keyword>
<organism evidence="2 3">
    <name type="scientific">Bacteroides luti</name>
    <dbReference type="NCBI Taxonomy" id="1297750"/>
    <lineage>
        <taxon>Bacteria</taxon>
        <taxon>Pseudomonadati</taxon>
        <taxon>Bacteroidota</taxon>
        <taxon>Bacteroidia</taxon>
        <taxon>Bacteroidales</taxon>
        <taxon>Bacteroidaceae</taxon>
        <taxon>Bacteroides</taxon>
    </lineage>
</organism>
<dbReference type="SUPFAM" id="SSF53098">
    <property type="entry name" value="Ribonuclease H-like"/>
    <property type="match status" value="1"/>
</dbReference>
<dbReference type="GO" id="GO:0003677">
    <property type="term" value="F:DNA binding"/>
    <property type="evidence" value="ECO:0007669"/>
    <property type="project" value="InterPro"/>
</dbReference>
<dbReference type="EMBL" id="FQTV01000036">
    <property type="protein sequence ID" value="SHG18755.1"/>
    <property type="molecule type" value="Genomic_DNA"/>
</dbReference>
<feature type="domain" description="Transposase IS4-like" evidence="1">
    <location>
        <begin position="168"/>
        <end position="337"/>
    </location>
</feature>
<dbReference type="GO" id="GO:0004803">
    <property type="term" value="F:transposase activity"/>
    <property type="evidence" value="ECO:0007669"/>
    <property type="project" value="InterPro"/>
</dbReference>
<dbReference type="Pfam" id="PF01609">
    <property type="entry name" value="DDE_Tnp_1"/>
    <property type="match status" value="1"/>
</dbReference>
<name>A0A1M5HS55_9BACE</name>
<reference evidence="2 3" key="1">
    <citation type="submission" date="2016-11" db="EMBL/GenBank/DDBJ databases">
        <authorList>
            <person name="Jaros S."/>
            <person name="Januszkiewicz K."/>
            <person name="Wedrychowicz H."/>
        </authorList>
    </citation>
    <scope>NUCLEOTIDE SEQUENCE [LARGE SCALE GENOMIC DNA]</scope>
    <source>
        <strain evidence="2 3">DSM 26991</strain>
    </source>
</reference>
<dbReference type="STRING" id="1297750.SAMN05444405_1361"/>
<sequence>MDICKDVLSEVETKLNKSFKDFIVETLLLYMVIPQRINYLQLGRYSHSCEQRFRMNSAKEFDWLSFNLSLSKKVLTGTRKAIAIDPSYISKSGKQTPWIGYFWSGCAGAAKRGLEILGIGLIDVDHKDCISLEAVQTPDSITLGNYDGNLISWYLGVLEEKATKLLEVTKYIVADAYFSKKNFTDGLAKLGFHLISRFRDDAILFYPTTQLPTGKRGRPKLYDSKIDFANLDLNRFEKINLLHIDNGNLYTTIAYSKSLKQMVKLVVWISDKGKKHKLYFSTNINLSGKDVIETYRTRFQIEFNFRDAKQFTGLNQCQARNLSKLKFNFNASLTAVNVAKIVAKEKGINFSMVSLKTMMHNAFLLQRFICVSGIRPNKRLNDNLFKELIEFAAIAA</sequence>
<evidence type="ECO:0000313" key="2">
    <source>
        <dbReference type="EMBL" id="SHG18755.1"/>
    </source>
</evidence>
<gene>
    <name evidence="2" type="ORF">SAMN05444405_1361</name>
</gene>
<dbReference type="AlphaFoldDB" id="A0A1M5HS55"/>
<proteinExistence type="predicted"/>
<keyword evidence="2" id="KW-0540">Nuclease</keyword>